<feature type="signal peptide" evidence="2">
    <location>
        <begin position="1"/>
        <end position="19"/>
    </location>
</feature>
<feature type="chain" id="PRO_5043488568" evidence="2">
    <location>
        <begin position="20"/>
        <end position="271"/>
    </location>
</feature>
<sequence>MRRRSAFAFLGVLAFGLAACTDTSDAPGVKPTVAATTDSTTAPSGPTATATPSATKEPAHLVPIQRGANVVTEKIPAPLDQWGGIPIGADGVAGSVNEGKPVVRVYSDYWCPWCNDLVRDHGEELIQMAKDGKITLVYHPNMRFEESPYSVKGEQAEVWFAVNAPDKYLDFHELLYKEGSIPVVKHVDRAQRQQPDPKLIEEFATRVGLDAAQLESLRATLAGDEYLPLLKQLREQFLADGMKYIPAVVIDEKLVSDPNNGNLDQFLAPLK</sequence>
<dbReference type="EMBL" id="JAWNFV010000010">
    <property type="protein sequence ID" value="MDY5140810.1"/>
    <property type="molecule type" value="Genomic_DNA"/>
</dbReference>
<protein>
    <submittedName>
        <fullName evidence="4">Thioredoxin domain-containing protein</fullName>
    </submittedName>
</protein>
<keyword evidence="6" id="KW-1185">Reference proteome</keyword>
<organism evidence="4 7">
    <name type="scientific">Actinotignum timonense</name>
    <dbReference type="NCBI Taxonomy" id="1870995"/>
    <lineage>
        <taxon>Bacteria</taxon>
        <taxon>Bacillati</taxon>
        <taxon>Actinomycetota</taxon>
        <taxon>Actinomycetes</taxon>
        <taxon>Actinomycetales</taxon>
        <taxon>Actinomycetaceae</taxon>
        <taxon>Actinotignum</taxon>
    </lineage>
</organism>
<dbReference type="Pfam" id="PF13462">
    <property type="entry name" value="Thioredoxin_4"/>
    <property type="match status" value="1"/>
</dbReference>
<dbReference type="InterPro" id="IPR036249">
    <property type="entry name" value="Thioredoxin-like_sf"/>
</dbReference>
<comment type="caution">
    <text evidence="4">The sequence shown here is derived from an EMBL/GenBank/DDBJ whole genome shotgun (WGS) entry which is preliminary data.</text>
</comment>
<evidence type="ECO:0000256" key="1">
    <source>
        <dbReference type="SAM" id="MobiDB-lite"/>
    </source>
</evidence>
<dbReference type="AlphaFoldDB" id="A0AAW9HKI7"/>
<evidence type="ECO:0000313" key="4">
    <source>
        <dbReference type="EMBL" id="MDY5140810.1"/>
    </source>
</evidence>
<evidence type="ECO:0000259" key="3">
    <source>
        <dbReference type="Pfam" id="PF13462"/>
    </source>
</evidence>
<dbReference type="GeneID" id="92813770"/>
<dbReference type="Proteomes" id="UP001288320">
    <property type="component" value="Unassembled WGS sequence"/>
</dbReference>
<dbReference type="Proteomes" id="UP001284901">
    <property type="component" value="Unassembled WGS sequence"/>
</dbReference>
<evidence type="ECO:0000313" key="5">
    <source>
        <dbReference type="EMBL" id="MDY5146616.1"/>
    </source>
</evidence>
<gene>
    <name evidence="4" type="ORF">R6G74_05730</name>
    <name evidence="5" type="ORF">R6P33_06245</name>
</gene>
<evidence type="ECO:0000256" key="2">
    <source>
        <dbReference type="SAM" id="SignalP"/>
    </source>
</evidence>
<feature type="compositionally biased region" description="Low complexity" evidence="1">
    <location>
        <begin position="31"/>
        <end position="55"/>
    </location>
</feature>
<evidence type="ECO:0000313" key="7">
    <source>
        <dbReference type="Proteomes" id="UP001288320"/>
    </source>
</evidence>
<evidence type="ECO:0000313" key="6">
    <source>
        <dbReference type="Proteomes" id="UP001284901"/>
    </source>
</evidence>
<proteinExistence type="predicted"/>
<dbReference type="SUPFAM" id="SSF52833">
    <property type="entry name" value="Thioredoxin-like"/>
    <property type="match status" value="1"/>
</dbReference>
<accession>A0AAW9HKI7</accession>
<reference evidence="4 6" key="1">
    <citation type="submission" date="2023-10" db="EMBL/GenBank/DDBJ databases">
        <title>Whole Genome based description of the genera Actinobaculum and Actinotignum reveals a complex phylogenetic relationship within the species included in the genus Actinotignum.</title>
        <authorList>
            <person name="Jensen C.S."/>
            <person name="Dargis R."/>
            <person name="Kemp M."/>
            <person name="Christensen J.J."/>
        </authorList>
    </citation>
    <scope>NUCLEOTIDE SEQUENCE</scope>
    <source>
        <strain evidence="5 6">SLA_B089</strain>
        <strain evidence="4">SLA_B245</strain>
    </source>
</reference>
<feature type="domain" description="Thioredoxin-like fold" evidence="3">
    <location>
        <begin position="100"/>
        <end position="259"/>
    </location>
</feature>
<feature type="region of interest" description="Disordered" evidence="1">
    <location>
        <begin position="26"/>
        <end position="55"/>
    </location>
</feature>
<dbReference type="EMBL" id="JAWNFY010000015">
    <property type="protein sequence ID" value="MDY5146616.1"/>
    <property type="molecule type" value="Genomic_DNA"/>
</dbReference>
<dbReference type="Gene3D" id="3.40.30.10">
    <property type="entry name" value="Glutaredoxin"/>
    <property type="match status" value="1"/>
</dbReference>
<name>A0AAW9HKI7_9ACTO</name>
<keyword evidence="2" id="KW-0732">Signal</keyword>
<dbReference type="RefSeq" id="WP_159455033.1">
    <property type="nucleotide sequence ID" value="NZ_CAUPFC010000006.1"/>
</dbReference>
<dbReference type="PROSITE" id="PS51257">
    <property type="entry name" value="PROKAR_LIPOPROTEIN"/>
    <property type="match status" value="1"/>
</dbReference>
<dbReference type="InterPro" id="IPR012336">
    <property type="entry name" value="Thioredoxin-like_fold"/>
</dbReference>